<protein>
    <submittedName>
        <fullName evidence="1">Uncharacterized protein</fullName>
    </submittedName>
</protein>
<sequence length="161" mass="18582">MPTTGQFIRERLVAAAEKGVVIADLHKERKANWRELGLTYKAGTYSSFCRLFFFLEQLNWVERTSKTETAFAKGSMTELLIPRTYYRITDEGLSHLEIDWMDPLSAKYPELTGSARATKYRLPYILPVLLVPKGFLDEELILVLNHAPKYSLDLIQEKHET</sequence>
<reference evidence="1" key="1">
    <citation type="journal article" date="2014" name="Front. Microbiol.">
        <title>High frequency of phylogenetically diverse reductive dehalogenase-homologous genes in deep subseafloor sedimentary metagenomes.</title>
        <authorList>
            <person name="Kawai M."/>
            <person name="Futagami T."/>
            <person name="Toyoda A."/>
            <person name="Takaki Y."/>
            <person name="Nishi S."/>
            <person name="Hori S."/>
            <person name="Arai W."/>
            <person name="Tsubouchi T."/>
            <person name="Morono Y."/>
            <person name="Uchiyama I."/>
            <person name="Ito T."/>
            <person name="Fujiyama A."/>
            <person name="Inagaki F."/>
            <person name="Takami H."/>
        </authorList>
    </citation>
    <scope>NUCLEOTIDE SEQUENCE</scope>
    <source>
        <strain evidence="1">Expedition CK06-06</strain>
    </source>
</reference>
<evidence type="ECO:0000313" key="1">
    <source>
        <dbReference type="EMBL" id="GAJ09238.1"/>
    </source>
</evidence>
<dbReference type="AlphaFoldDB" id="X1TV59"/>
<name>X1TV59_9ZZZZ</name>
<accession>X1TV59</accession>
<comment type="caution">
    <text evidence="1">The sequence shown here is derived from an EMBL/GenBank/DDBJ whole genome shotgun (WGS) entry which is preliminary data.</text>
</comment>
<dbReference type="EMBL" id="BARW01033388">
    <property type="protein sequence ID" value="GAJ09238.1"/>
    <property type="molecule type" value="Genomic_DNA"/>
</dbReference>
<organism evidence="1">
    <name type="scientific">marine sediment metagenome</name>
    <dbReference type="NCBI Taxonomy" id="412755"/>
    <lineage>
        <taxon>unclassified sequences</taxon>
        <taxon>metagenomes</taxon>
        <taxon>ecological metagenomes</taxon>
    </lineage>
</organism>
<proteinExistence type="predicted"/>
<gene>
    <name evidence="1" type="ORF">S12H4_52600</name>
</gene>